<dbReference type="InterPro" id="IPR012675">
    <property type="entry name" value="Beta-grasp_dom_sf"/>
</dbReference>
<dbReference type="EMBL" id="JACHJN010000006">
    <property type="protein sequence ID" value="MBB5957578.1"/>
    <property type="molecule type" value="Genomic_DNA"/>
</dbReference>
<dbReference type="InterPro" id="IPR003749">
    <property type="entry name" value="ThiS/MoaD-like"/>
</dbReference>
<sequence>MRVVVLLPGVLRSVADGRSKLELDIEEPATLAGVLDVVAARYPMLDRRLRDERSILRRYVNFYVDGEECRRLDGPATRLRADTEIRILPSVAGG</sequence>
<dbReference type="Pfam" id="PF02597">
    <property type="entry name" value="ThiS"/>
    <property type="match status" value="1"/>
</dbReference>
<comment type="caution">
    <text evidence="1">The sequence shown here is derived from an EMBL/GenBank/DDBJ whole genome shotgun (WGS) entry which is preliminary data.</text>
</comment>
<evidence type="ECO:0000313" key="2">
    <source>
        <dbReference type="Proteomes" id="UP000547510"/>
    </source>
</evidence>
<gene>
    <name evidence="1" type="ORF">FHS29_004173</name>
</gene>
<evidence type="ECO:0000313" key="1">
    <source>
        <dbReference type="EMBL" id="MBB5957578.1"/>
    </source>
</evidence>
<dbReference type="InterPro" id="IPR052045">
    <property type="entry name" value="Sulfur_Carrier/Prot_Modifier"/>
</dbReference>
<dbReference type="Gene3D" id="3.10.20.30">
    <property type="match status" value="1"/>
</dbReference>
<dbReference type="PANTHER" id="PTHR38031:SF1">
    <property type="entry name" value="SULFUR CARRIER PROTEIN CYSO"/>
    <property type="match status" value="1"/>
</dbReference>
<dbReference type="Proteomes" id="UP000547510">
    <property type="component" value="Unassembled WGS sequence"/>
</dbReference>
<keyword evidence="2" id="KW-1185">Reference proteome</keyword>
<dbReference type="PANTHER" id="PTHR38031">
    <property type="entry name" value="SULFUR CARRIER PROTEIN SLR0821-RELATED"/>
    <property type="match status" value="1"/>
</dbReference>
<dbReference type="InterPro" id="IPR016155">
    <property type="entry name" value="Mopterin_synth/thiamin_S_b"/>
</dbReference>
<organism evidence="1 2">
    <name type="scientific">Saccharothrix tamanrassetensis</name>
    <dbReference type="NCBI Taxonomy" id="1051531"/>
    <lineage>
        <taxon>Bacteria</taxon>
        <taxon>Bacillati</taxon>
        <taxon>Actinomycetota</taxon>
        <taxon>Actinomycetes</taxon>
        <taxon>Pseudonocardiales</taxon>
        <taxon>Pseudonocardiaceae</taxon>
        <taxon>Saccharothrix</taxon>
    </lineage>
</organism>
<protein>
    <submittedName>
        <fullName evidence="1">Molybdopterin converting factor small subunit</fullName>
    </submittedName>
</protein>
<dbReference type="RefSeq" id="WP_184692776.1">
    <property type="nucleotide sequence ID" value="NZ_JACHJN010000006.1"/>
</dbReference>
<reference evidence="1 2" key="1">
    <citation type="submission" date="2020-08" db="EMBL/GenBank/DDBJ databases">
        <title>Genomic Encyclopedia of Type Strains, Phase III (KMG-III): the genomes of soil and plant-associated and newly described type strains.</title>
        <authorList>
            <person name="Whitman W."/>
        </authorList>
    </citation>
    <scope>NUCLEOTIDE SEQUENCE [LARGE SCALE GENOMIC DNA]</scope>
    <source>
        <strain evidence="1 2">CECT 8640</strain>
    </source>
</reference>
<dbReference type="AlphaFoldDB" id="A0A841CN74"/>
<name>A0A841CN74_9PSEU</name>
<proteinExistence type="predicted"/>
<accession>A0A841CN74</accession>
<dbReference type="SUPFAM" id="SSF54285">
    <property type="entry name" value="MoaD/ThiS"/>
    <property type="match status" value="1"/>
</dbReference>